<keyword evidence="3" id="KW-0963">Cytoplasm</keyword>
<dbReference type="STRING" id="4232.A0A251TLQ3"/>
<sequence>MKLLEEYESGGVVGEACECIRYLGMSLFNHAVGNKALVVAMEKKNDMMLYLLQ</sequence>
<dbReference type="InterPro" id="IPR039778">
    <property type="entry name" value="PDCD4"/>
</dbReference>
<keyword evidence="9" id="KW-0648">Protein biosynthesis</keyword>
<name>A0A251TLQ3_HELAN</name>
<dbReference type="AlphaFoldDB" id="A0A251TLQ3"/>
<reference evidence="9" key="2">
    <citation type="submission" date="2017-02" db="EMBL/GenBank/DDBJ databases">
        <title>Sunflower complete genome.</title>
        <authorList>
            <person name="Langlade N."/>
            <person name="Munos S."/>
        </authorList>
    </citation>
    <scope>NUCLEOTIDE SEQUENCE [LARGE SCALE GENOMIC DNA]</scope>
    <source>
        <tissue evidence="9">Leaves</tissue>
    </source>
</reference>
<dbReference type="PROSITE" id="PS51366">
    <property type="entry name" value="MI"/>
    <property type="match status" value="1"/>
</dbReference>
<dbReference type="InterPro" id="IPR003891">
    <property type="entry name" value="Initiation_fac_eIF4g_MI"/>
</dbReference>
<reference evidence="8 10" key="1">
    <citation type="journal article" date="2017" name="Nature">
        <title>The sunflower genome provides insights into oil metabolism, flowering and Asterid evolution.</title>
        <authorList>
            <person name="Badouin H."/>
            <person name="Gouzy J."/>
            <person name="Grassa C.J."/>
            <person name="Murat F."/>
            <person name="Staton S.E."/>
            <person name="Cottret L."/>
            <person name="Lelandais-Briere C."/>
            <person name="Owens G.L."/>
            <person name="Carrere S."/>
            <person name="Mayjonade B."/>
            <person name="Legrand L."/>
            <person name="Gill N."/>
            <person name="Kane N.C."/>
            <person name="Bowers J.E."/>
            <person name="Hubner S."/>
            <person name="Bellec A."/>
            <person name="Berard A."/>
            <person name="Berges H."/>
            <person name="Blanchet N."/>
            <person name="Boniface M.C."/>
            <person name="Brunel D."/>
            <person name="Catrice O."/>
            <person name="Chaidir N."/>
            <person name="Claudel C."/>
            <person name="Donnadieu C."/>
            <person name="Faraut T."/>
            <person name="Fievet G."/>
            <person name="Helmstetter N."/>
            <person name="King M."/>
            <person name="Knapp S.J."/>
            <person name="Lai Z."/>
            <person name="Le Paslier M.C."/>
            <person name="Lippi Y."/>
            <person name="Lorenzon L."/>
            <person name="Mandel J.R."/>
            <person name="Marage G."/>
            <person name="Marchand G."/>
            <person name="Marquand E."/>
            <person name="Bret-Mestries E."/>
            <person name="Morien E."/>
            <person name="Nambeesan S."/>
            <person name="Nguyen T."/>
            <person name="Pegot-Espagnet P."/>
            <person name="Pouilly N."/>
            <person name="Raftis F."/>
            <person name="Sallet E."/>
            <person name="Schiex T."/>
            <person name="Thomas J."/>
            <person name="Vandecasteele C."/>
            <person name="Vares D."/>
            <person name="Vear F."/>
            <person name="Vautrin S."/>
            <person name="Crespi M."/>
            <person name="Mangin B."/>
            <person name="Burke J.M."/>
            <person name="Salse J."/>
            <person name="Munos S."/>
            <person name="Vincourt P."/>
            <person name="Rieseberg L.H."/>
            <person name="Langlade N.B."/>
        </authorList>
    </citation>
    <scope>NUCLEOTIDE SEQUENCE [LARGE SCALE GENOMIC DNA]</scope>
    <source>
        <strain evidence="10">cv. SF193</strain>
        <tissue evidence="8">Leaves</tissue>
    </source>
</reference>
<evidence type="ECO:0000256" key="1">
    <source>
        <dbReference type="ARBA" id="ARBA00004496"/>
    </source>
</evidence>
<keyword evidence="4" id="KW-0677">Repeat</keyword>
<dbReference type="Pfam" id="PF02847">
    <property type="entry name" value="MA3"/>
    <property type="match status" value="1"/>
</dbReference>
<dbReference type="PANTHER" id="PTHR12626">
    <property type="entry name" value="PROGRAMMED CELL DEATH 4"/>
    <property type="match status" value="1"/>
</dbReference>
<dbReference type="SUPFAM" id="SSF48371">
    <property type="entry name" value="ARM repeat"/>
    <property type="match status" value="1"/>
</dbReference>
<keyword evidence="5" id="KW-0810">Translation regulation</keyword>
<dbReference type="GO" id="GO:0003743">
    <property type="term" value="F:translation initiation factor activity"/>
    <property type="evidence" value="ECO:0007669"/>
    <property type="project" value="UniProtKB-KW"/>
</dbReference>
<dbReference type="Gene3D" id="1.25.40.180">
    <property type="match status" value="1"/>
</dbReference>
<dbReference type="EMBL" id="CM007899">
    <property type="protein sequence ID" value="OTG11542.1"/>
    <property type="molecule type" value="Genomic_DNA"/>
</dbReference>
<dbReference type="Proteomes" id="UP000215914">
    <property type="component" value="Chromosome 10"/>
</dbReference>
<keyword evidence="6" id="KW-0539">Nucleus</keyword>
<evidence type="ECO:0000256" key="3">
    <source>
        <dbReference type="ARBA" id="ARBA00022490"/>
    </source>
</evidence>
<reference evidence="8" key="3">
    <citation type="submission" date="2020-06" db="EMBL/GenBank/DDBJ databases">
        <title>Helianthus annuus Genome sequencing and assembly Release 2.</title>
        <authorList>
            <person name="Gouzy J."/>
            <person name="Langlade N."/>
            <person name="Munos S."/>
        </authorList>
    </citation>
    <scope>NUCLEOTIDE SEQUENCE</scope>
    <source>
        <tissue evidence="8">Leaves</tissue>
    </source>
</reference>
<dbReference type="Gramene" id="mRNA:HanXRQr2_Chr10g0430921">
    <property type="protein sequence ID" value="CDS:HanXRQr2_Chr10g0430921.1"/>
    <property type="gene ID" value="HanXRQr2_Chr10g0430921"/>
</dbReference>
<evidence type="ECO:0000256" key="2">
    <source>
        <dbReference type="ARBA" id="ARBA00005497"/>
    </source>
</evidence>
<evidence type="ECO:0000256" key="6">
    <source>
        <dbReference type="ARBA" id="ARBA00023242"/>
    </source>
</evidence>
<evidence type="ECO:0000313" key="10">
    <source>
        <dbReference type="Proteomes" id="UP000215914"/>
    </source>
</evidence>
<accession>A0A251TLQ3</accession>
<feature type="domain" description="MI" evidence="7">
    <location>
        <begin position="1"/>
        <end position="53"/>
    </location>
</feature>
<evidence type="ECO:0000313" key="9">
    <source>
        <dbReference type="EMBL" id="OTG11542.1"/>
    </source>
</evidence>
<comment type="similarity">
    <text evidence="2">Belongs to the PDCD4 family.</text>
</comment>
<comment type="subcellular location">
    <subcellularLocation>
        <location evidence="1">Cytoplasm</location>
    </subcellularLocation>
</comment>
<dbReference type="InParanoid" id="A0A251TLQ3"/>
<organism evidence="9 10">
    <name type="scientific">Helianthus annuus</name>
    <name type="common">Common sunflower</name>
    <dbReference type="NCBI Taxonomy" id="4232"/>
    <lineage>
        <taxon>Eukaryota</taxon>
        <taxon>Viridiplantae</taxon>
        <taxon>Streptophyta</taxon>
        <taxon>Embryophyta</taxon>
        <taxon>Tracheophyta</taxon>
        <taxon>Spermatophyta</taxon>
        <taxon>Magnoliopsida</taxon>
        <taxon>eudicotyledons</taxon>
        <taxon>Gunneridae</taxon>
        <taxon>Pentapetalae</taxon>
        <taxon>asterids</taxon>
        <taxon>campanulids</taxon>
        <taxon>Asterales</taxon>
        <taxon>Asteraceae</taxon>
        <taxon>Asteroideae</taxon>
        <taxon>Heliantheae alliance</taxon>
        <taxon>Heliantheae</taxon>
        <taxon>Helianthus</taxon>
    </lineage>
</organism>
<dbReference type="InterPro" id="IPR016024">
    <property type="entry name" value="ARM-type_fold"/>
</dbReference>
<keyword evidence="9" id="KW-0396">Initiation factor</keyword>
<keyword evidence="10" id="KW-1185">Reference proteome</keyword>
<evidence type="ECO:0000313" key="8">
    <source>
        <dbReference type="EMBL" id="KAF5785640.1"/>
    </source>
</evidence>
<dbReference type="EMBL" id="MNCJ02000325">
    <property type="protein sequence ID" value="KAF5785640.1"/>
    <property type="molecule type" value="Genomic_DNA"/>
</dbReference>
<proteinExistence type="inferred from homology"/>
<evidence type="ECO:0000256" key="4">
    <source>
        <dbReference type="ARBA" id="ARBA00022737"/>
    </source>
</evidence>
<evidence type="ECO:0000259" key="7">
    <source>
        <dbReference type="PROSITE" id="PS51366"/>
    </source>
</evidence>
<dbReference type="PANTHER" id="PTHR12626:SF0">
    <property type="entry name" value="PROGRAMMED CELL DEATH PROTEIN 4"/>
    <property type="match status" value="1"/>
</dbReference>
<dbReference type="GO" id="GO:0045892">
    <property type="term" value="P:negative regulation of DNA-templated transcription"/>
    <property type="evidence" value="ECO:0007669"/>
    <property type="project" value="InterPro"/>
</dbReference>
<dbReference type="GO" id="GO:0006417">
    <property type="term" value="P:regulation of translation"/>
    <property type="evidence" value="ECO:0007669"/>
    <property type="project" value="UniProtKB-KW"/>
</dbReference>
<protein>
    <submittedName>
        <fullName evidence="8">Programmed cell death protein</fullName>
    </submittedName>
    <submittedName>
        <fullName evidence="9">Putative initiation factor eIF-4 gamma, MA3, Armadillo-type fold protein</fullName>
    </submittedName>
</protein>
<gene>
    <name evidence="9" type="ORF">HannXRQ_Chr10g0299901</name>
    <name evidence="8" type="ORF">HanXRQr2_Chr10g0430921</name>
</gene>
<evidence type="ECO:0000256" key="5">
    <source>
        <dbReference type="ARBA" id="ARBA00022845"/>
    </source>
</evidence>
<dbReference type="GO" id="GO:0005737">
    <property type="term" value="C:cytoplasm"/>
    <property type="evidence" value="ECO:0007669"/>
    <property type="project" value="UniProtKB-SubCell"/>
</dbReference>